<evidence type="ECO:0000259" key="5">
    <source>
        <dbReference type="PROSITE" id="PS50931"/>
    </source>
</evidence>
<dbReference type="GO" id="GO:0003677">
    <property type="term" value="F:DNA binding"/>
    <property type="evidence" value="ECO:0007669"/>
    <property type="project" value="UniProtKB-KW"/>
</dbReference>
<evidence type="ECO:0000256" key="2">
    <source>
        <dbReference type="ARBA" id="ARBA00023015"/>
    </source>
</evidence>
<dbReference type="SUPFAM" id="SSF53850">
    <property type="entry name" value="Periplasmic binding protein-like II"/>
    <property type="match status" value="1"/>
</dbReference>
<dbReference type="Proteomes" id="UP001237448">
    <property type="component" value="Unassembled WGS sequence"/>
</dbReference>
<proteinExistence type="inferred from homology"/>
<evidence type="ECO:0000256" key="3">
    <source>
        <dbReference type="ARBA" id="ARBA00023125"/>
    </source>
</evidence>
<dbReference type="EMBL" id="JAUSVK010000001">
    <property type="protein sequence ID" value="MDQ0391103.1"/>
    <property type="molecule type" value="Genomic_DNA"/>
</dbReference>
<keyword evidence="7" id="KW-1185">Reference proteome</keyword>
<name>A0ABU0F917_9HYPH</name>
<dbReference type="PANTHER" id="PTHR30579:SF7">
    <property type="entry name" value="HTH-TYPE TRANSCRIPTIONAL REGULATOR LRHA-RELATED"/>
    <property type="match status" value="1"/>
</dbReference>
<dbReference type="InterPro" id="IPR050176">
    <property type="entry name" value="LTTR"/>
</dbReference>
<gene>
    <name evidence="6" type="ORF">J3R73_000895</name>
</gene>
<keyword evidence="2" id="KW-0805">Transcription regulation</keyword>
<dbReference type="InterPro" id="IPR036388">
    <property type="entry name" value="WH-like_DNA-bd_sf"/>
</dbReference>
<evidence type="ECO:0000256" key="1">
    <source>
        <dbReference type="ARBA" id="ARBA00009437"/>
    </source>
</evidence>
<dbReference type="InterPro" id="IPR036390">
    <property type="entry name" value="WH_DNA-bd_sf"/>
</dbReference>
<keyword evidence="3 6" id="KW-0238">DNA-binding</keyword>
<dbReference type="Pfam" id="PF03466">
    <property type="entry name" value="LysR_substrate"/>
    <property type="match status" value="1"/>
</dbReference>
<evidence type="ECO:0000256" key="4">
    <source>
        <dbReference type="ARBA" id="ARBA00023163"/>
    </source>
</evidence>
<keyword evidence="4" id="KW-0804">Transcription</keyword>
<dbReference type="InterPro" id="IPR005119">
    <property type="entry name" value="LysR_subst-bd"/>
</dbReference>
<organism evidence="6 7">
    <name type="scientific">Labrys monachus</name>
    <dbReference type="NCBI Taxonomy" id="217067"/>
    <lineage>
        <taxon>Bacteria</taxon>
        <taxon>Pseudomonadati</taxon>
        <taxon>Pseudomonadota</taxon>
        <taxon>Alphaproteobacteria</taxon>
        <taxon>Hyphomicrobiales</taxon>
        <taxon>Xanthobacteraceae</taxon>
        <taxon>Labrys</taxon>
    </lineage>
</organism>
<dbReference type="RefSeq" id="WP_307422894.1">
    <property type="nucleotide sequence ID" value="NZ_JAUSVK010000001.1"/>
</dbReference>
<dbReference type="InterPro" id="IPR000847">
    <property type="entry name" value="LysR_HTH_N"/>
</dbReference>
<reference evidence="6 7" key="1">
    <citation type="submission" date="2023-07" db="EMBL/GenBank/DDBJ databases">
        <title>Genomic Encyclopedia of Type Strains, Phase IV (KMG-IV): sequencing the most valuable type-strain genomes for metagenomic binning, comparative biology and taxonomic classification.</title>
        <authorList>
            <person name="Goeker M."/>
        </authorList>
    </citation>
    <scope>NUCLEOTIDE SEQUENCE [LARGE SCALE GENOMIC DNA]</scope>
    <source>
        <strain evidence="6 7">DSM 5896</strain>
    </source>
</reference>
<dbReference type="Gene3D" id="3.40.190.10">
    <property type="entry name" value="Periplasmic binding protein-like II"/>
    <property type="match status" value="2"/>
</dbReference>
<dbReference type="PANTHER" id="PTHR30579">
    <property type="entry name" value="TRANSCRIPTIONAL REGULATOR"/>
    <property type="match status" value="1"/>
</dbReference>
<comment type="caution">
    <text evidence="6">The sequence shown here is derived from an EMBL/GenBank/DDBJ whole genome shotgun (WGS) entry which is preliminary data.</text>
</comment>
<evidence type="ECO:0000313" key="7">
    <source>
        <dbReference type="Proteomes" id="UP001237448"/>
    </source>
</evidence>
<comment type="similarity">
    <text evidence="1">Belongs to the LysR transcriptional regulatory family.</text>
</comment>
<dbReference type="PROSITE" id="PS50931">
    <property type="entry name" value="HTH_LYSR"/>
    <property type="match status" value="1"/>
</dbReference>
<evidence type="ECO:0000313" key="6">
    <source>
        <dbReference type="EMBL" id="MDQ0391103.1"/>
    </source>
</evidence>
<dbReference type="Pfam" id="PF00126">
    <property type="entry name" value="HTH_1"/>
    <property type="match status" value="1"/>
</dbReference>
<accession>A0ABU0F917</accession>
<dbReference type="Gene3D" id="1.10.10.10">
    <property type="entry name" value="Winged helix-like DNA-binding domain superfamily/Winged helix DNA-binding domain"/>
    <property type="match status" value="1"/>
</dbReference>
<protein>
    <submittedName>
        <fullName evidence="6">DNA-binding transcriptional LysR family regulator</fullName>
    </submittedName>
</protein>
<feature type="domain" description="HTH lysR-type" evidence="5">
    <location>
        <begin position="6"/>
        <end position="63"/>
    </location>
</feature>
<dbReference type="SUPFAM" id="SSF46785">
    <property type="entry name" value="Winged helix' DNA-binding domain"/>
    <property type="match status" value="1"/>
</dbReference>
<sequence length="310" mass="34111">MHLVSLDIRTLRSLISVVETGSITETARRLGRSQPAITLQLQRLEELTGKVLFQHEGRRLSLTTDGDIVLTYAKSILRMHDELLSQLAAPEIEGHVVLGTPDLYAAFMLPSILNVFRKSFPRIQVELNCALSTPLVGLVKRGEVDIALVTRMNDFTGGQVVRQEQLVWMTGDRSVAQRERPLPLALLPPGNIYRDHAIAGLEAARLRWRIACVSESVSGLQAAAFSGMAVTVLGRSALVGRMREIGAQEGLPALPKVDLLLYKSPGATSKAALALHDYLAHYLSLEGELPQSGDLPFQQQQQDNRANYYD</sequence>